<dbReference type="InterPro" id="IPR050833">
    <property type="entry name" value="Poly_Biosynth_Transport"/>
</dbReference>
<feature type="region of interest" description="Disordered" evidence="6">
    <location>
        <begin position="443"/>
        <end position="462"/>
    </location>
</feature>
<comment type="subcellular location">
    <subcellularLocation>
        <location evidence="1">Cell membrane</location>
        <topology evidence="1">Multi-pass membrane protein</topology>
    </subcellularLocation>
</comment>
<keyword evidence="5 7" id="KW-0472">Membrane</keyword>
<feature type="transmembrane region" description="Helical" evidence="7">
    <location>
        <begin position="96"/>
        <end position="118"/>
    </location>
</feature>
<evidence type="ECO:0000256" key="5">
    <source>
        <dbReference type="ARBA" id="ARBA00023136"/>
    </source>
</evidence>
<evidence type="ECO:0000256" key="1">
    <source>
        <dbReference type="ARBA" id="ARBA00004651"/>
    </source>
</evidence>
<feature type="transmembrane region" description="Helical" evidence="7">
    <location>
        <begin position="372"/>
        <end position="393"/>
    </location>
</feature>
<evidence type="ECO:0000313" key="9">
    <source>
        <dbReference type="Proteomes" id="UP000004221"/>
    </source>
</evidence>
<dbReference type="GO" id="GO:0005886">
    <property type="term" value="C:plasma membrane"/>
    <property type="evidence" value="ECO:0007669"/>
    <property type="project" value="UniProtKB-SubCell"/>
</dbReference>
<evidence type="ECO:0000256" key="2">
    <source>
        <dbReference type="ARBA" id="ARBA00022475"/>
    </source>
</evidence>
<keyword evidence="2" id="KW-1003">Cell membrane</keyword>
<feature type="transmembrane region" description="Helical" evidence="7">
    <location>
        <begin position="56"/>
        <end position="75"/>
    </location>
</feature>
<reference evidence="8 9" key="1">
    <citation type="journal article" date="2012" name="ISME J.">
        <title>Nitrification expanded: discovery, physiology and genomics of a nitrite-oxidizing bacterium from the phylum Chloroflexi.</title>
        <authorList>
            <person name="Sorokin D.Y."/>
            <person name="Lucker S."/>
            <person name="Vejmelkova D."/>
            <person name="Kostrikina N.A."/>
            <person name="Kleerebezem R."/>
            <person name="Rijpstra W.I."/>
            <person name="Damste J.S."/>
            <person name="Le Paslier D."/>
            <person name="Muyzer G."/>
            <person name="Wagner M."/>
            <person name="van Loosdrecht M.C."/>
            <person name="Daims H."/>
        </authorList>
    </citation>
    <scope>NUCLEOTIDE SEQUENCE [LARGE SCALE GENOMIC DNA]</scope>
    <source>
        <strain evidence="9">none</strain>
    </source>
</reference>
<dbReference type="RefSeq" id="WP_008475390.1">
    <property type="nucleotide sequence ID" value="NZ_CAGS01000073.1"/>
</dbReference>
<dbReference type="PANTHER" id="PTHR30250:SF11">
    <property type="entry name" value="O-ANTIGEN TRANSPORTER-RELATED"/>
    <property type="match status" value="1"/>
</dbReference>
<keyword evidence="3 7" id="KW-0812">Transmembrane</keyword>
<gene>
    <name evidence="8" type="ORF">NITHO_1640002</name>
</gene>
<evidence type="ECO:0000256" key="4">
    <source>
        <dbReference type="ARBA" id="ARBA00022989"/>
    </source>
</evidence>
<dbReference type="EMBL" id="CAGS01000073">
    <property type="protein sequence ID" value="CCF82874.1"/>
    <property type="molecule type" value="Genomic_DNA"/>
</dbReference>
<name>I4EDW2_9BACT</name>
<dbReference type="Pfam" id="PF01943">
    <property type="entry name" value="Polysacc_synt"/>
    <property type="match status" value="1"/>
</dbReference>
<dbReference type="OrthoDB" id="145398at2"/>
<evidence type="ECO:0000256" key="7">
    <source>
        <dbReference type="SAM" id="Phobius"/>
    </source>
</evidence>
<organism evidence="8 9">
    <name type="scientific">Nitrolancea hollandica Lb</name>
    <dbReference type="NCBI Taxonomy" id="1129897"/>
    <lineage>
        <taxon>Bacteria</taxon>
        <taxon>Pseudomonadati</taxon>
        <taxon>Thermomicrobiota</taxon>
        <taxon>Thermomicrobia</taxon>
        <taxon>Sphaerobacterales</taxon>
        <taxon>Sphaerobacterineae</taxon>
        <taxon>Sphaerobacteraceae</taxon>
        <taxon>Nitrolancea</taxon>
    </lineage>
</organism>
<feature type="transmembrane region" description="Helical" evidence="7">
    <location>
        <begin position="240"/>
        <end position="261"/>
    </location>
</feature>
<feature type="transmembrane region" description="Helical" evidence="7">
    <location>
        <begin position="346"/>
        <end position="365"/>
    </location>
</feature>
<dbReference type="PANTHER" id="PTHR30250">
    <property type="entry name" value="PST FAMILY PREDICTED COLANIC ACID TRANSPORTER"/>
    <property type="match status" value="1"/>
</dbReference>
<feature type="transmembrane region" description="Helical" evidence="7">
    <location>
        <begin position="25"/>
        <end position="44"/>
    </location>
</feature>
<sequence length="462" mass="49625">MGQVKRFSRAALLSHLRTPLYRNGYLLMLSSIAMSGIGMVYWVLAARLYTPEAVGLNSAVISAMVFVAGVSHLELGSALVRFVPRAGQATRRFVGYAYLATVVMTAAACVVAVLGLGARFPVLGTLGGDFSWGVWFIVATVAWSVFGLQDDVLTGLRRTAWVPVENSVFALAKIALLLLLAGWLPRYGIFAAWTLPVVVAILPVNYLIFRYLIPQHAQSTRDQELRLIPKQIVRYSVGNYLGTLFSVGSTALLPIMVTYLAGPSANAYFYLAWLIANAFQMVSLNMALSLTVEAATDETKLAIYSYKAFVQIARIVVPLVAVVLLGAPYILRIFGPAYAAEGTTLLRLLALAAIPNIINALYLSIARVRQRMTMIVMIQGSLCVLMLGLGYVLLKVDGITGIGYASVAGQTVVAGVLVVTQLRPASLIGALRSVASLAKEPDRAVFQPGGESGKQPDGPLRP</sequence>
<feature type="transmembrane region" description="Helical" evidence="7">
    <location>
        <begin position="267"/>
        <end position="292"/>
    </location>
</feature>
<feature type="transmembrane region" description="Helical" evidence="7">
    <location>
        <begin position="312"/>
        <end position="334"/>
    </location>
</feature>
<feature type="transmembrane region" description="Helical" evidence="7">
    <location>
        <begin position="399"/>
        <end position="419"/>
    </location>
</feature>
<comment type="caution">
    <text evidence="8">The sequence shown here is derived from an EMBL/GenBank/DDBJ whole genome shotgun (WGS) entry which is preliminary data.</text>
</comment>
<evidence type="ECO:0008006" key="10">
    <source>
        <dbReference type="Google" id="ProtNLM"/>
    </source>
</evidence>
<dbReference type="InterPro" id="IPR002797">
    <property type="entry name" value="Polysacc_synth"/>
</dbReference>
<feature type="transmembrane region" description="Helical" evidence="7">
    <location>
        <begin position="160"/>
        <end position="184"/>
    </location>
</feature>
<evidence type="ECO:0000313" key="8">
    <source>
        <dbReference type="EMBL" id="CCF82874.1"/>
    </source>
</evidence>
<feature type="transmembrane region" description="Helical" evidence="7">
    <location>
        <begin position="190"/>
        <end position="213"/>
    </location>
</feature>
<keyword evidence="4 7" id="KW-1133">Transmembrane helix</keyword>
<dbReference type="Proteomes" id="UP000004221">
    <property type="component" value="Unassembled WGS sequence"/>
</dbReference>
<dbReference type="AlphaFoldDB" id="I4EDW2"/>
<proteinExistence type="predicted"/>
<keyword evidence="9" id="KW-1185">Reference proteome</keyword>
<evidence type="ECO:0000256" key="6">
    <source>
        <dbReference type="SAM" id="MobiDB-lite"/>
    </source>
</evidence>
<feature type="transmembrane region" description="Helical" evidence="7">
    <location>
        <begin position="130"/>
        <end position="148"/>
    </location>
</feature>
<evidence type="ECO:0000256" key="3">
    <source>
        <dbReference type="ARBA" id="ARBA00022692"/>
    </source>
</evidence>
<protein>
    <recommendedName>
        <fullName evidence="10">Polysaccharide biosynthesis protein</fullName>
    </recommendedName>
</protein>
<accession>I4EDW2</accession>